<name>A0A246JEP0_9SPHN</name>
<dbReference type="OrthoDB" id="128385at2"/>
<proteinExistence type="predicted"/>
<protein>
    <recommendedName>
        <fullName evidence="4">Erythromycin esterase</fullName>
    </recommendedName>
</protein>
<evidence type="ECO:0000256" key="1">
    <source>
        <dbReference type="SAM" id="SignalP"/>
    </source>
</evidence>
<feature type="chain" id="PRO_5012828864" description="Erythromycin esterase" evidence="1">
    <location>
        <begin position="24"/>
        <end position="421"/>
    </location>
</feature>
<evidence type="ECO:0008006" key="4">
    <source>
        <dbReference type="Google" id="ProtNLM"/>
    </source>
</evidence>
<dbReference type="Proteomes" id="UP000197097">
    <property type="component" value="Unassembled WGS sequence"/>
</dbReference>
<evidence type="ECO:0000313" key="2">
    <source>
        <dbReference type="EMBL" id="OWQ91069.1"/>
    </source>
</evidence>
<dbReference type="AlphaFoldDB" id="A0A246JEP0"/>
<evidence type="ECO:0000313" key="3">
    <source>
        <dbReference type="Proteomes" id="UP000197097"/>
    </source>
</evidence>
<sequence>MSRQTFVASLLTAAMFLSLPVAAKAESAAPPATEKVEILPITFSANGMSGAGGERLRGELKDAQFIAVGEDHGLAGSPQLTLAIAHDAEAIDDSPLYHAAEVGPHTANWVSAHLKSGGVDALGAALATQPWAIPFLTNAEDAALAAPFANENRLWGIDQEFLGATSILLDVLSARTRDKAVRKRLADWRDRDRAALADGNFGGIMLMTTATAEDFAALQRHFADDREARAIVDALTDSADIYHLNLAGKHLQNNEERALLMREYFLTAYRSVPAPAPRVLLKMGANHLGRGTTPTAIYDLGSLLPGLAAANGQKSLHIAYIPMAGSVLQIAPSPKGFTQISAYEDTNIGPILDAAGIAREMIPATGHALIPVAALRHQLAGQKLQALPEFARFLLLGFDYLVTTRDAKPATNFETLAKRPS</sequence>
<comment type="caution">
    <text evidence="2">The sequence shown here is derived from an EMBL/GenBank/DDBJ whole genome shotgun (WGS) entry which is preliminary data.</text>
</comment>
<feature type="signal peptide" evidence="1">
    <location>
        <begin position="1"/>
        <end position="23"/>
    </location>
</feature>
<keyword evidence="3" id="KW-1185">Reference proteome</keyword>
<accession>A0A246JEP0</accession>
<dbReference type="RefSeq" id="WP_088474417.1">
    <property type="nucleotide sequence ID" value="NZ_NISJ01000017.1"/>
</dbReference>
<keyword evidence="1" id="KW-0732">Signal</keyword>
<dbReference type="EMBL" id="NISJ01000017">
    <property type="protein sequence ID" value="OWQ91069.1"/>
    <property type="molecule type" value="Genomic_DNA"/>
</dbReference>
<reference evidence="2 3" key="1">
    <citation type="journal article" date="2002" name="Int. J. Syst. Evol. Microbiol.">
        <title>Sphingopyxis witflariensis sp. nov., isolated from activated sludge.</title>
        <authorList>
            <person name="Kampfer P."/>
            <person name="Witzenberger R."/>
            <person name="Denner E.B."/>
            <person name="Busse H.J."/>
            <person name="Neef A."/>
        </authorList>
    </citation>
    <scope>NUCLEOTIDE SEQUENCE [LARGE SCALE GENOMIC DNA]</scope>
    <source>
        <strain evidence="2 3">DSM 14551</strain>
    </source>
</reference>
<organism evidence="2 3">
    <name type="scientific">Sphingopyxis witflariensis</name>
    <dbReference type="NCBI Taxonomy" id="173675"/>
    <lineage>
        <taxon>Bacteria</taxon>
        <taxon>Pseudomonadati</taxon>
        <taxon>Pseudomonadota</taxon>
        <taxon>Alphaproteobacteria</taxon>
        <taxon>Sphingomonadales</taxon>
        <taxon>Sphingomonadaceae</taxon>
        <taxon>Sphingopyxis</taxon>
    </lineage>
</organism>
<gene>
    <name evidence="2" type="ORF">CDQ91_19660</name>
</gene>